<dbReference type="GO" id="GO:0005975">
    <property type="term" value="P:carbohydrate metabolic process"/>
    <property type="evidence" value="ECO:0007669"/>
    <property type="project" value="UniProtKB-ARBA"/>
</dbReference>
<dbReference type="RefSeq" id="WP_179753864.1">
    <property type="nucleotide sequence ID" value="NZ_BAAAGN010000003.1"/>
</dbReference>
<proteinExistence type="predicted"/>
<dbReference type="Pfam" id="PF07705">
    <property type="entry name" value="CARDB"/>
    <property type="match status" value="1"/>
</dbReference>
<name>A0A7Y9DNH0_9ACTN</name>
<gene>
    <name evidence="2" type="ORF">BJ968_003387</name>
</gene>
<dbReference type="InterPro" id="IPR013783">
    <property type="entry name" value="Ig-like_fold"/>
</dbReference>
<evidence type="ECO:0000313" key="3">
    <source>
        <dbReference type="Proteomes" id="UP000521922"/>
    </source>
</evidence>
<dbReference type="EMBL" id="JACCBB010000001">
    <property type="protein sequence ID" value="NYD23847.1"/>
    <property type="molecule type" value="Genomic_DNA"/>
</dbReference>
<dbReference type="AlphaFoldDB" id="A0A7Y9DNH0"/>
<keyword evidence="3" id="KW-1185">Reference proteome</keyword>
<sequence length="283" mass="29136">MGSIAGAGAVSAAAPAPDLVVTAVTVAPGTVAGQQVRFAATIKNTGTAATPAGTIAGVGFQVDGKLVTWADQYTASLEPGRSTTVTAVGGPAGSATWTATVGTHTLRAFVDDTGRIKESNEGNNTRDVRLTAAAGMTHRVQGDTVVTKLAPLNQPTSIATSITGDAYAGCFTADGVLVGGSERFLQTRSVGNDMVDVTWKWQDGLAEVPAGAAQVRTHASFTQLLYAYQERYPFECAAGQTPGFTRFQATSLRTTRWMGSFSGVGAQIASVSTPVDVDFDVQP</sequence>
<accession>A0A7Y9DNH0</accession>
<evidence type="ECO:0000259" key="1">
    <source>
        <dbReference type="Pfam" id="PF07705"/>
    </source>
</evidence>
<protein>
    <recommendedName>
        <fullName evidence="1">CARDB domain-containing protein</fullName>
    </recommendedName>
</protein>
<dbReference type="InterPro" id="IPR011635">
    <property type="entry name" value="CARDB"/>
</dbReference>
<organism evidence="2 3">
    <name type="scientific">Kineococcus aurantiacus</name>
    <dbReference type="NCBI Taxonomy" id="37633"/>
    <lineage>
        <taxon>Bacteria</taxon>
        <taxon>Bacillati</taxon>
        <taxon>Actinomycetota</taxon>
        <taxon>Actinomycetes</taxon>
        <taxon>Kineosporiales</taxon>
        <taxon>Kineosporiaceae</taxon>
        <taxon>Kineococcus</taxon>
    </lineage>
</organism>
<dbReference type="Gene3D" id="2.60.40.10">
    <property type="entry name" value="Immunoglobulins"/>
    <property type="match status" value="1"/>
</dbReference>
<dbReference type="Proteomes" id="UP000521922">
    <property type="component" value="Unassembled WGS sequence"/>
</dbReference>
<evidence type="ECO:0000313" key="2">
    <source>
        <dbReference type="EMBL" id="NYD23847.1"/>
    </source>
</evidence>
<reference evidence="2 3" key="1">
    <citation type="submission" date="2020-07" db="EMBL/GenBank/DDBJ databases">
        <title>Sequencing the genomes of 1000 actinobacteria strains.</title>
        <authorList>
            <person name="Klenk H.-P."/>
        </authorList>
    </citation>
    <scope>NUCLEOTIDE SEQUENCE [LARGE SCALE GENOMIC DNA]</scope>
    <source>
        <strain evidence="2 3">DSM 7487</strain>
    </source>
</reference>
<feature type="domain" description="CARDB" evidence="1">
    <location>
        <begin position="16"/>
        <end position="126"/>
    </location>
</feature>
<comment type="caution">
    <text evidence="2">The sequence shown here is derived from an EMBL/GenBank/DDBJ whole genome shotgun (WGS) entry which is preliminary data.</text>
</comment>